<keyword evidence="3" id="KW-0677">Repeat</keyword>
<dbReference type="InterPro" id="IPR018159">
    <property type="entry name" value="Spectrin/alpha-actinin"/>
</dbReference>
<evidence type="ECO:0000256" key="3">
    <source>
        <dbReference type="ARBA" id="ARBA00022737"/>
    </source>
</evidence>
<dbReference type="Gene3D" id="1.20.58.60">
    <property type="match status" value="3"/>
</dbReference>
<dbReference type="SMART" id="SM00150">
    <property type="entry name" value="SPEC"/>
    <property type="match status" value="4"/>
</dbReference>
<gene>
    <name evidence="7" type="ORF">GSOID_T00031176001</name>
</gene>
<evidence type="ECO:0000313" key="7">
    <source>
        <dbReference type="EMBL" id="CBY37693.1"/>
    </source>
</evidence>
<dbReference type="PANTHER" id="PTHR14514">
    <property type="entry name" value="PKA ANCHORING PROTEIN"/>
    <property type="match status" value="1"/>
</dbReference>
<feature type="region of interest" description="Disordered" evidence="6">
    <location>
        <begin position="1703"/>
        <end position="1728"/>
    </location>
</feature>
<keyword evidence="2" id="KW-0597">Phosphoprotein</keyword>
<feature type="compositionally biased region" description="Polar residues" evidence="6">
    <location>
        <begin position="1703"/>
        <end position="1721"/>
    </location>
</feature>
<sequence>AELLAKCQRDIVDSKDRKSEVKDFMQTLSKARNAISNMPKAQDQAQATRQLDQLENIKFDMQEIIRWCEEFTHEQPDSAEGQNVMKEAKDVDDLRLRKVETIKKEIEKWDHEQETVADIEAWLHKAENQLESLTDLHDSGSSFEEAVPILEAKAKDLNILIHECMDLKEKLNELEQVKEVEQLKSRLDSLQERSEKELDEMHDSIEAAKGIQIQLVTYNQELSQLQSEFSENSKIDKNSASRLARFEELVDRAKNISAPLSKVITDLGSIRSLLQPTQYENGQTIINDQKSLLVDILSRSENRSAHLRDLIDEKCDFEKKLAQFIEAAQKKLAETTIPVEKNSSIAELEEQLKKACASQQELAQLNSQFQQLRKIQLAAVKLGFSEIEQEEIDSTDSKAAEMLDAAMSAVDERIAELEELKTHHERWYNQGRELNSWMEQAEKRMELRLKLFPVNPDAMAKLIGHYKNFTRELLSRQKPLDELTAKVGSLKVLVKETADDAVYVKGQNKLRRALKFRTIISTARDGAPLDGIDLEERYQKLRSECDNITKDLQHALAMRELCNADFNRVKRWLQEAEIQLTPESSPGTIAELETQLKEQWIDKPLEREIPEMANVLRTIKSKAHQISETSPPQEINILQERIEKSKQKLDSIQSNAAKKAEMTEKLITSRREYERTTGQVEAFLSEIAAKQSSPVEMNTLLDQIRPEIEELRSMKESLKQAGQPWQAERHLKVLTKFHQQEHIARELLLREQDIANLKEEYEFKYESVASTLDDIATPVAFSSMSSPKEDEIEKKLACCHVTIADLARLRQDLKEIAILAQKLGDQEPARINQIGEKVGRNIAECNAIIRECQTKLAGLRDFSSIIATELKWLRETQIAITAPQSLPLQVSEVQKMIVRLNLLEDETLSRIEHLEKLLEVEEDERIPDDERDNARKSLETLKPSLLNDFDSQKKLMTEALSARQTYAERLKTVSGQLGSASARLDLIESDCNGFVMPDPDELKFTDQELEDVQSVLIDKLNEFEAASQCLSLSPSTNHLAQDRVKEAIVVIRQKANHLLSQASGMKSDISDAAAAWQSCEKVINEIREELKMADQFCNNYKDANSQNATEAANLAEAFRSYTDEMSKCCEERLEELDQVAAALGSQQSLLLAHEVLNERWDETKSTAARIRTELEAKASRWAIVEPMAGKIENSLDEIANALEKEKSAGFRFSENKFEKLLDKANETADEILQLEHMSIPLGHVGTVLHQRLQSRVQFQKDLLEDLVKEEIDSAELKEAAFKQLNQLKNWFDENLLSVITDPCKFNPPKTTSDKILADLGHLEIDQLKSLHRQICQKEKEVFSAGNDAAKLYTEKAPPKELGSMISNLQRQFSLAKKNIESACSQLRNCVAKREEAGVKLVTLMTALQDAELQLSDPVGNDTDLKVAIKKQEKLHGKLDELHLELLRLDAEATSGSKEDGVLPEVLKTACHQMSRVQQLADLRDKQLEKAAEKDEEVETLLRKADHLATLASSELNTIEKENAEPEMSASTIDQKYFELVALADRLSGVSKQLKEESKKRRPMEQQLSLAADSANCTSSRLRARADKLRELSSNAKSWGSDIREAQDKLIRSVNKPLSVTPPVIQITPPNDTPSMTSSSRSPATKLSPEASFSEVERLRKKLRSFTFADHGESKLLSQQLEDYKELHKQLKAAVQSAKMSQKISEVSNPPTRKHSPSFSNKSISAPAPVASSAPIHSRAAKLKLEPLLVVASANQTTSNGASAEYWTSNHPQSTCSPREAPTTSIKTPVTVLTSPHSNVQGPLTNITTVSSTRSLKSTDLASALEQLTFAPDFQRLCKNSATALDECEQVLQTQSGGTLDAQMERADLLSNRLDDIYPDLEKCDDQTSSITAIAPDFNSQKIAKNISSMLLDRWDTVRMRVAQQQNAIEIQMLEFEQYRRMVDGYKSEQESPTSIYSIVTS</sequence>
<keyword evidence="5" id="KW-0175">Coiled coil</keyword>
<protein>
    <submittedName>
        <fullName evidence="7">Uncharacterized protein</fullName>
    </submittedName>
</protein>
<feature type="region of interest" description="Disordered" evidence="6">
    <location>
        <begin position="1761"/>
        <end position="1782"/>
    </location>
</feature>
<evidence type="ECO:0000256" key="2">
    <source>
        <dbReference type="ARBA" id="ARBA00022553"/>
    </source>
</evidence>
<reference evidence="7" key="1">
    <citation type="journal article" date="2010" name="Science">
        <title>Plasticity of animal genome architecture unmasked by rapid evolution of a pelagic tunicate.</title>
        <authorList>
            <person name="Denoeud F."/>
            <person name="Henriet S."/>
            <person name="Mungpakdee S."/>
            <person name="Aury J.M."/>
            <person name="Da Silva C."/>
            <person name="Brinkmann H."/>
            <person name="Mikhaleva J."/>
            <person name="Olsen L.C."/>
            <person name="Jubin C."/>
            <person name="Canestro C."/>
            <person name="Bouquet J.M."/>
            <person name="Danks G."/>
            <person name="Poulain J."/>
            <person name="Campsteijn C."/>
            <person name="Adamski M."/>
            <person name="Cross I."/>
            <person name="Yadetie F."/>
            <person name="Muffato M."/>
            <person name="Louis A."/>
            <person name="Butcher S."/>
            <person name="Tsagkogeorga G."/>
            <person name="Konrad A."/>
            <person name="Singh S."/>
            <person name="Jensen M.F."/>
            <person name="Cong E.H."/>
            <person name="Eikeseth-Otteraa H."/>
            <person name="Noel B."/>
            <person name="Anthouard V."/>
            <person name="Porcel B.M."/>
            <person name="Kachouri-Lafond R."/>
            <person name="Nishino A."/>
            <person name="Ugolini M."/>
            <person name="Chourrout P."/>
            <person name="Nishida H."/>
            <person name="Aasland R."/>
            <person name="Huzurbazar S."/>
            <person name="Westhof E."/>
            <person name="Delsuc F."/>
            <person name="Lehrach H."/>
            <person name="Reinhardt R."/>
            <person name="Weissenbach J."/>
            <person name="Roy S.W."/>
            <person name="Artiguenave F."/>
            <person name="Postlethwait J.H."/>
            <person name="Manak J.R."/>
            <person name="Thompson E.M."/>
            <person name="Jaillon O."/>
            <person name="Du Pasquier L."/>
            <person name="Boudinot P."/>
            <person name="Liberles D.A."/>
            <person name="Volff J.N."/>
            <person name="Philippe H."/>
            <person name="Lenhard B."/>
            <person name="Roest Crollius H."/>
            <person name="Wincker P."/>
            <person name="Chourrout D."/>
        </authorList>
    </citation>
    <scope>NUCLEOTIDE SEQUENCE [LARGE SCALE GENOMIC DNA]</scope>
</reference>
<feature type="non-terminal residue" evidence="7">
    <location>
        <position position="1"/>
    </location>
</feature>
<feature type="coiled-coil region" evidence="5">
    <location>
        <begin position="1673"/>
        <end position="1700"/>
    </location>
</feature>
<evidence type="ECO:0000256" key="5">
    <source>
        <dbReference type="SAM" id="Coils"/>
    </source>
</evidence>
<accession>E4YQE8</accession>
<organism evidence="7">
    <name type="scientific">Oikopleura dioica</name>
    <name type="common">Tunicate</name>
    <dbReference type="NCBI Taxonomy" id="34765"/>
    <lineage>
        <taxon>Eukaryota</taxon>
        <taxon>Metazoa</taxon>
        <taxon>Chordata</taxon>
        <taxon>Tunicata</taxon>
        <taxon>Appendicularia</taxon>
        <taxon>Copelata</taxon>
        <taxon>Oikopleuridae</taxon>
        <taxon>Oikopleura</taxon>
    </lineage>
</organism>
<dbReference type="EMBL" id="FN655037">
    <property type="protein sequence ID" value="CBY37693.1"/>
    <property type="molecule type" value="Genomic_DNA"/>
</dbReference>
<feature type="compositionally biased region" description="Polar residues" evidence="6">
    <location>
        <begin position="1627"/>
        <end position="1644"/>
    </location>
</feature>
<feature type="region of interest" description="Disordered" evidence="6">
    <location>
        <begin position="1620"/>
        <end position="1653"/>
    </location>
</feature>
<feature type="region of interest" description="Disordered" evidence="6">
    <location>
        <begin position="1553"/>
        <end position="1572"/>
    </location>
</feature>
<dbReference type="SUPFAM" id="SSF46966">
    <property type="entry name" value="Spectrin repeat"/>
    <property type="match status" value="2"/>
</dbReference>
<feature type="coiled-coil region" evidence="5">
    <location>
        <begin position="531"/>
        <end position="558"/>
    </location>
</feature>
<dbReference type="PANTHER" id="PTHR14514:SF7">
    <property type="entry name" value="KASH DOMAIN-CONTAINING PROTEIN"/>
    <property type="match status" value="1"/>
</dbReference>
<name>E4YQE8_OIKDI</name>
<evidence type="ECO:0000256" key="4">
    <source>
        <dbReference type="ARBA" id="ARBA00023136"/>
    </source>
</evidence>
<proteinExistence type="predicted"/>
<keyword evidence="4" id="KW-0472">Membrane</keyword>
<comment type="subcellular location">
    <subcellularLocation>
        <location evidence="1">Endomembrane system</location>
    </subcellularLocation>
</comment>
<evidence type="ECO:0000256" key="1">
    <source>
        <dbReference type="ARBA" id="ARBA00004308"/>
    </source>
</evidence>
<feature type="coiled-coil region" evidence="5">
    <location>
        <begin position="157"/>
        <end position="228"/>
    </location>
</feature>
<dbReference type="Proteomes" id="UP000011014">
    <property type="component" value="Unassembled WGS sequence"/>
</dbReference>
<evidence type="ECO:0000256" key="6">
    <source>
        <dbReference type="SAM" id="MobiDB-lite"/>
    </source>
</evidence>